<evidence type="ECO:0000313" key="2">
    <source>
        <dbReference type="EnsemblPlants" id="AES99461"/>
    </source>
</evidence>
<evidence type="ECO:0000313" key="3">
    <source>
        <dbReference type="Proteomes" id="UP000002051"/>
    </source>
</evidence>
<reference evidence="1 3" key="2">
    <citation type="journal article" date="2014" name="BMC Genomics">
        <title>An improved genome release (version Mt4.0) for the model legume Medicago truncatula.</title>
        <authorList>
            <person name="Tang H."/>
            <person name="Krishnakumar V."/>
            <person name="Bidwell S."/>
            <person name="Rosen B."/>
            <person name="Chan A."/>
            <person name="Zhou S."/>
            <person name="Gentzbittel L."/>
            <person name="Childs K.L."/>
            <person name="Yandell M."/>
            <person name="Gundlach H."/>
            <person name="Mayer K.F."/>
            <person name="Schwartz D.C."/>
            <person name="Town C.D."/>
        </authorList>
    </citation>
    <scope>GENOME REANNOTATION</scope>
    <source>
        <strain evidence="2 3">cv. Jemalong A17</strain>
    </source>
</reference>
<reference evidence="2" key="3">
    <citation type="submission" date="2015-04" db="UniProtKB">
        <authorList>
            <consortium name="EnsemblPlants"/>
        </authorList>
    </citation>
    <scope>IDENTIFICATION</scope>
    <source>
        <strain evidence="2">cv. Jemalong A17</strain>
    </source>
</reference>
<dbReference type="AlphaFoldDB" id="G7K208"/>
<reference evidence="1 3" key="1">
    <citation type="journal article" date="2011" name="Nature">
        <title>The Medicago genome provides insight into the evolution of rhizobial symbioses.</title>
        <authorList>
            <person name="Young N.D."/>
            <person name="Debelle F."/>
            <person name="Oldroyd G.E."/>
            <person name="Geurts R."/>
            <person name="Cannon S.B."/>
            <person name="Udvardi M.K."/>
            <person name="Benedito V.A."/>
            <person name="Mayer K.F."/>
            <person name="Gouzy J."/>
            <person name="Schoof H."/>
            <person name="Van de Peer Y."/>
            <person name="Proost S."/>
            <person name="Cook D.R."/>
            <person name="Meyers B.C."/>
            <person name="Spannagl M."/>
            <person name="Cheung F."/>
            <person name="De Mita S."/>
            <person name="Krishnakumar V."/>
            <person name="Gundlach H."/>
            <person name="Zhou S."/>
            <person name="Mudge J."/>
            <person name="Bharti A.K."/>
            <person name="Murray J.D."/>
            <person name="Naoumkina M.A."/>
            <person name="Rosen B."/>
            <person name="Silverstein K.A."/>
            <person name="Tang H."/>
            <person name="Rombauts S."/>
            <person name="Zhao P.X."/>
            <person name="Zhou P."/>
            <person name="Barbe V."/>
            <person name="Bardou P."/>
            <person name="Bechner M."/>
            <person name="Bellec A."/>
            <person name="Berger A."/>
            <person name="Berges H."/>
            <person name="Bidwell S."/>
            <person name="Bisseling T."/>
            <person name="Choisne N."/>
            <person name="Couloux A."/>
            <person name="Denny R."/>
            <person name="Deshpande S."/>
            <person name="Dai X."/>
            <person name="Doyle J.J."/>
            <person name="Dudez A.M."/>
            <person name="Farmer A.D."/>
            <person name="Fouteau S."/>
            <person name="Franken C."/>
            <person name="Gibelin C."/>
            <person name="Gish J."/>
            <person name="Goldstein S."/>
            <person name="Gonzalez A.J."/>
            <person name="Green P.J."/>
            <person name="Hallab A."/>
            <person name="Hartog M."/>
            <person name="Hua A."/>
            <person name="Humphray S.J."/>
            <person name="Jeong D.H."/>
            <person name="Jing Y."/>
            <person name="Jocker A."/>
            <person name="Kenton S.M."/>
            <person name="Kim D.J."/>
            <person name="Klee K."/>
            <person name="Lai H."/>
            <person name="Lang C."/>
            <person name="Lin S."/>
            <person name="Macmil S.L."/>
            <person name="Magdelenat G."/>
            <person name="Matthews L."/>
            <person name="McCorrison J."/>
            <person name="Monaghan E.L."/>
            <person name="Mun J.H."/>
            <person name="Najar F.Z."/>
            <person name="Nicholson C."/>
            <person name="Noirot C."/>
            <person name="O'Bleness M."/>
            <person name="Paule C.R."/>
            <person name="Poulain J."/>
            <person name="Prion F."/>
            <person name="Qin B."/>
            <person name="Qu C."/>
            <person name="Retzel E.F."/>
            <person name="Riddle C."/>
            <person name="Sallet E."/>
            <person name="Samain S."/>
            <person name="Samson N."/>
            <person name="Sanders I."/>
            <person name="Saurat O."/>
            <person name="Scarpelli C."/>
            <person name="Schiex T."/>
            <person name="Segurens B."/>
            <person name="Severin A.J."/>
            <person name="Sherrier D.J."/>
            <person name="Shi R."/>
            <person name="Sims S."/>
            <person name="Singer S.R."/>
            <person name="Sinharoy S."/>
            <person name="Sterck L."/>
            <person name="Viollet A."/>
            <person name="Wang B.B."/>
            <person name="Wang K."/>
            <person name="Wang M."/>
            <person name="Wang X."/>
            <person name="Warfsmann J."/>
            <person name="Weissenbach J."/>
            <person name="White D.D."/>
            <person name="White J.D."/>
            <person name="Wiley G.B."/>
            <person name="Wincker P."/>
            <person name="Xing Y."/>
            <person name="Yang L."/>
            <person name="Yao Z."/>
            <person name="Ying F."/>
            <person name="Zhai J."/>
            <person name="Zhou L."/>
            <person name="Zuber A."/>
            <person name="Denarie J."/>
            <person name="Dixon R.A."/>
            <person name="May G.D."/>
            <person name="Schwartz D.C."/>
            <person name="Rogers J."/>
            <person name="Quetier F."/>
            <person name="Town C.D."/>
            <person name="Roe B.A."/>
        </authorList>
    </citation>
    <scope>NUCLEOTIDE SEQUENCE [LARGE SCALE GENOMIC DNA]</scope>
    <source>
        <strain evidence="1">A17</strain>
        <strain evidence="2 3">cv. Jemalong A17</strain>
    </source>
</reference>
<gene>
    <name evidence="1" type="ordered locus">MTR_5g081120</name>
</gene>
<proteinExistence type="predicted"/>
<name>G7K208_MEDTR</name>
<dbReference type="Proteomes" id="UP000002051">
    <property type="component" value="Chromosome 5"/>
</dbReference>
<accession>G7K208</accession>
<dbReference type="EnsemblPlants" id="AES99461">
    <property type="protein sequence ID" value="AES99461"/>
    <property type="gene ID" value="MTR_5g081120"/>
</dbReference>
<dbReference type="HOGENOM" id="CLU_2889172_0_0_1"/>
<protein>
    <submittedName>
        <fullName evidence="1 2">Uncharacterized protein</fullName>
    </submittedName>
</protein>
<organism evidence="1 3">
    <name type="scientific">Medicago truncatula</name>
    <name type="common">Barrel medic</name>
    <name type="synonym">Medicago tribuloides</name>
    <dbReference type="NCBI Taxonomy" id="3880"/>
    <lineage>
        <taxon>Eukaryota</taxon>
        <taxon>Viridiplantae</taxon>
        <taxon>Streptophyta</taxon>
        <taxon>Embryophyta</taxon>
        <taxon>Tracheophyta</taxon>
        <taxon>Spermatophyta</taxon>
        <taxon>Magnoliopsida</taxon>
        <taxon>eudicotyledons</taxon>
        <taxon>Gunneridae</taxon>
        <taxon>Pentapetalae</taxon>
        <taxon>rosids</taxon>
        <taxon>fabids</taxon>
        <taxon>Fabales</taxon>
        <taxon>Fabaceae</taxon>
        <taxon>Papilionoideae</taxon>
        <taxon>50 kb inversion clade</taxon>
        <taxon>NPAAA clade</taxon>
        <taxon>Hologalegina</taxon>
        <taxon>IRL clade</taxon>
        <taxon>Trifolieae</taxon>
        <taxon>Medicago</taxon>
    </lineage>
</organism>
<keyword evidence="3" id="KW-1185">Reference proteome</keyword>
<evidence type="ECO:0000313" key="1">
    <source>
        <dbReference type="EMBL" id="AES99461.1"/>
    </source>
</evidence>
<dbReference type="EMBL" id="CM001221">
    <property type="protein sequence ID" value="AES99461.1"/>
    <property type="molecule type" value="Genomic_DNA"/>
</dbReference>
<sequence length="63" mass="7182">MRELVEKVSVMHLLGLTEKPGAGEWNKGWLRGNMGNSAVVSWLGGHLLAPRCLRYWKILFLFN</sequence>
<dbReference type="PaxDb" id="3880-AES99461"/>